<dbReference type="RefSeq" id="WP_169605119.1">
    <property type="nucleotide sequence ID" value="NZ_CP051481.1"/>
</dbReference>
<organism evidence="6 7">
    <name type="scientific">Mycoplasma phocoenae</name>
    <dbReference type="NCBI Taxonomy" id="754517"/>
    <lineage>
        <taxon>Bacteria</taxon>
        <taxon>Bacillati</taxon>
        <taxon>Mycoplasmatota</taxon>
        <taxon>Mollicutes</taxon>
        <taxon>Mycoplasmataceae</taxon>
        <taxon>Mycoplasma</taxon>
    </lineage>
</organism>
<dbReference type="EMBL" id="CP051481">
    <property type="protein sequence ID" value="QJG67068.1"/>
    <property type="molecule type" value="Genomic_DNA"/>
</dbReference>
<feature type="binding site" evidence="4">
    <location>
        <begin position="130"/>
        <end position="135"/>
    </location>
    <ligand>
        <name>GTP</name>
        <dbReference type="ChEBI" id="CHEBI:37565"/>
    </ligand>
</feature>
<dbReference type="InterPro" id="IPR006073">
    <property type="entry name" value="GTP-bd"/>
</dbReference>
<evidence type="ECO:0000256" key="3">
    <source>
        <dbReference type="PIRNR" id="PIRNR006230"/>
    </source>
</evidence>
<dbReference type="InterPro" id="IPR016478">
    <property type="entry name" value="GTPase_MTG1"/>
</dbReference>
<evidence type="ECO:0000313" key="6">
    <source>
        <dbReference type="EMBL" id="QJG67068.1"/>
    </source>
</evidence>
<dbReference type="PRINTS" id="PR00326">
    <property type="entry name" value="GTP1OBG"/>
</dbReference>
<name>A0A858U8K2_9MOLU</name>
<evidence type="ECO:0000256" key="1">
    <source>
        <dbReference type="ARBA" id="ARBA00022741"/>
    </source>
</evidence>
<dbReference type="KEGG" id="mphe:HGG69_01920"/>
<comment type="function">
    <text evidence="3">Required for a late step of 50S ribosomal subunit assembly. Has GTPase activity.</text>
</comment>
<dbReference type="PIRSF" id="PIRSF006230">
    <property type="entry name" value="MG442"/>
    <property type="match status" value="1"/>
</dbReference>
<dbReference type="Gene3D" id="3.40.50.300">
    <property type="entry name" value="P-loop containing nucleotide triphosphate hydrolases"/>
    <property type="match status" value="1"/>
</dbReference>
<reference evidence="6 7" key="1">
    <citation type="submission" date="2020-04" db="EMBL/GenBank/DDBJ databases">
        <title>Novel Mycoplasma species detected in Phocoena phocoena (harbor porpoise) from the USA.</title>
        <authorList>
            <person name="Volokhov D.V."/>
        </authorList>
    </citation>
    <scope>NUCLEOTIDE SEQUENCE [LARGE SCALE GENOMIC DNA]</scope>
    <source>
        <strain evidence="6 7">Phocoena C-264-GEN</strain>
    </source>
</reference>
<comment type="similarity">
    <text evidence="3">Belongs to the TRAFAC class YlqF/YawG GTPase family. MTG1 subfamily.</text>
</comment>
<dbReference type="Gene3D" id="1.10.1580.10">
    <property type="match status" value="1"/>
</dbReference>
<dbReference type="InterPro" id="IPR023179">
    <property type="entry name" value="GTP-bd_ortho_bundle_sf"/>
</dbReference>
<dbReference type="GO" id="GO:0006412">
    <property type="term" value="P:translation"/>
    <property type="evidence" value="ECO:0007669"/>
    <property type="project" value="TreeGrafter"/>
</dbReference>
<dbReference type="GO" id="GO:0003924">
    <property type="term" value="F:GTPase activity"/>
    <property type="evidence" value="ECO:0007669"/>
    <property type="project" value="TreeGrafter"/>
</dbReference>
<evidence type="ECO:0000256" key="4">
    <source>
        <dbReference type="PIRSR" id="PIRSR006230-1"/>
    </source>
</evidence>
<dbReference type="InterPro" id="IPR027417">
    <property type="entry name" value="P-loop_NTPase"/>
</dbReference>
<dbReference type="InterPro" id="IPR019991">
    <property type="entry name" value="GTP-bd_ribosome_bgen"/>
</dbReference>
<feature type="domain" description="G" evidence="5">
    <location>
        <begin position="122"/>
        <end position="187"/>
    </location>
</feature>
<evidence type="ECO:0000259" key="5">
    <source>
        <dbReference type="Pfam" id="PF01926"/>
    </source>
</evidence>
<keyword evidence="3" id="KW-0963">Cytoplasm</keyword>
<comment type="subcellular location">
    <subcellularLocation>
        <location evidence="3">Cytoplasm</location>
    </subcellularLocation>
</comment>
<evidence type="ECO:0000313" key="7">
    <source>
        <dbReference type="Proteomes" id="UP000501060"/>
    </source>
</evidence>
<dbReference type="AlphaFoldDB" id="A0A858U8K2"/>
<protein>
    <recommendedName>
        <fullName evidence="3">Ribosome biogenesis GTPase A</fullName>
    </recommendedName>
</protein>
<dbReference type="CDD" id="cd01856">
    <property type="entry name" value="YlqF"/>
    <property type="match status" value="1"/>
</dbReference>
<keyword evidence="7" id="KW-1185">Reference proteome</keyword>
<dbReference type="SUPFAM" id="SSF52540">
    <property type="entry name" value="P-loop containing nucleoside triphosphate hydrolases"/>
    <property type="match status" value="1"/>
</dbReference>
<dbReference type="PANTHER" id="PTHR45782:SF4">
    <property type="entry name" value="MITOCHONDRIAL RIBOSOME-ASSOCIATED GTPASE 1"/>
    <property type="match status" value="1"/>
</dbReference>
<evidence type="ECO:0000256" key="2">
    <source>
        <dbReference type="ARBA" id="ARBA00023134"/>
    </source>
</evidence>
<dbReference type="Proteomes" id="UP000501060">
    <property type="component" value="Chromosome"/>
</dbReference>
<dbReference type="NCBIfam" id="TIGR03596">
    <property type="entry name" value="GTPase_YlqF"/>
    <property type="match status" value="1"/>
</dbReference>
<dbReference type="Pfam" id="PF01926">
    <property type="entry name" value="MMR_HSR1"/>
    <property type="match status" value="1"/>
</dbReference>
<keyword evidence="1 3" id="KW-0547">Nucleotide-binding</keyword>
<dbReference type="GO" id="GO:0005525">
    <property type="term" value="F:GTP binding"/>
    <property type="evidence" value="ECO:0007669"/>
    <property type="project" value="UniProtKB-KW"/>
</dbReference>
<accession>A0A858U8K2</accession>
<keyword evidence="2 3" id="KW-0342">GTP-binding</keyword>
<sequence>MINWFPGHMKKTFDIIKQKEKLFDVFIIVLDSRCPISSYNYEFDKIAPNKKRIFVFTKIDMTNKNRFQELMKQYNNPKDEILALNLKNAAKSQSQLHKVIKKIYNQKNKINAAKGYKTPPLKIGVLGVPNAGKSTLINILAKSKVAKVRNEAGVTRSEQWINCNNEYMLLDTPGLLWPKFDDQSTAVKLAIIGSIKTESLDQKNLVYESYKLISQFKPDSLTKLGLVPTEDEIKIYDNIIELARKLKHLDKNKQIIINDTYKYLMNYFKNLTDIIYD</sequence>
<proteinExistence type="inferred from homology"/>
<feature type="binding site" evidence="4">
    <location>
        <position position="174"/>
    </location>
    <ligand>
        <name>GTP</name>
        <dbReference type="ChEBI" id="CHEBI:37565"/>
    </ligand>
</feature>
<dbReference type="PANTHER" id="PTHR45782">
    <property type="entry name" value="MITOCHONDRIAL RIBOSOME-ASSOCIATED GTPASE 1"/>
    <property type="match status" value="1"/>
</dbReference>
<dbReference type="GO" id="GO:0005737">
    <property type="term" value="C:cytoplasm"/>
    <property type="evidence" value="ECO:0007669"/>
    <property type="project" value="UniProtKB-SubCell"/>
</dbReference>
<gene>
    <name evidence="6" type="primary">ylqF</name>
    <name evidence="6" type="ORF">HGG69_01920</name>
</gene>